<evidence type="ECO:0000256" key="1">
    <source>
        <dbReference type="SAM" id="MobiDB-lite"/>
    </source>
</evidence>
<dbReference type="EMBL" id="JBGUBD010000005">
    <property type="protein sequence ID" value="MFA9478509.1"/>
    <property type="molecule type" value="Genomic_DNA"/>
</dbReference>
<protein>
    <submittedName>
        <fullName evidence="2">Uncharacterized protein</fullName>
    </submittedName>
</protein>
<name>A0ABV4U7L8_9BACT</name>
<evidence type="ECO:0000313" key="2">
    <source>
        <dbReference type="EMBL" id="MFA9478509.1"/>
    </source>
</evidence>
<reference evidence="2 3" key="1">
    <citation type="submission" date="2024-08" db="EMBL/GenBank/DDBJ databases">
        <title>Whole-genome sequencing of halo(alkali)philic microorganisms from hypersaline lakes.</title>
        <authorList>
            <person name="Sorokin D.Y."/>
            <person name="Merkel A.Y."/>
            <person name="Messina E."/>
            <person name="Yakimov M."/>
        </authorList>
    </citation>
    <scope>NUCLEOTIDE SEQUENCE [LARGE SCALE GENOMIC DNA]</scope>
    <source>
        <strain evidence="2 3">AB-hyl4</strain>
    </source>
</reference>
<gene>
    <name evidence="2" type="ORF">ACERK3_09395</name>
</gene>
<proteinExistence type="predicted"/>
<dbReference type="RefSeq" id="WP_425345435.1">
    <property type="nucleotide sequence ID" value="NZ_JBGUBD010000005.1"/>
</dbReference>
<organism evidence="2 3">
    <name type="scientific">Natronomicrosphaera hydrolytica</name>
    <dbReference type="NCBI Taxonomy" id="3242702"/>
    <lineage>
        <taxon>Bacteria</taxon>
        <taxon>Pseudomonadati</taxon>
        <taxon>Planctomycetota</taxon>
        <taxon>Phycisphaerae</taxon>
        <taxon>Phycisphaerales</taxon>
        <taxon>Phycisphaeraceae</taxon>
        <taxon>Natronomicrosphaera</taxon>
    </lineage>
</organism>
<comment type="caution">
    <text evidence="2">The sequence shown here is derived from an EMBL/GenBank/DDBJ whole genome shotgun (WGS) entry which is preliminary data.</text>
</comment>
<accession>A0ABV4U7L8</accession>
<feature type="region of interest" description="Disordered" evidence="1">
    <location>
        <begin position="79"/>
        <end position="105"/>
    </location>
</feature>
<evidence type="ECO:0000313" key="3">
    <source>
        <dbReference type="Proteomes" id="UP001575105"/>
    </source>
</evidence>
<sequence length="105" mass="11683">MDLIKPVNEPTKDAVVAARSIRRELRKLIEREKASLLKVNKLLARAGRANVDEALGAKQAADLKQIYQARRQQLRETGFDVPDMEGNAVTRSAEPPADNPTPPRK</sequence>
<keyword evidence="3" id="KW-1185">Reference proteome</keyword>
<dbReference type="Proteomes" id="UP001575105">
    <property type="component" value="Unassembled WGS sequence"/>
</dbReference>